<dbReference type="Proteomes" id="UP001629230">
    <property type="component" value="Unassembled WGS sequence"/>
</dbReference>
<reference evidence="7 8" key="1">
    <citation type="journal article" date="2024" name="Chem. Sci.">
        <title>Discovery of megapolipeptins by genome mining of a Burkholderiales bacteria collection.</title>
        <authorList>
            <person name="Paulo B.S."/>
            <person name="Recchia M.J.J."/>
            <person name="Lee S."/>
            <person name="Fergusson C.H."/>
            <person name="Romanowski S.B."/>
            <person name="Hernandez A."/>
            <person name="Krull N."/>
            <person name="Liu D.Y."/>
            <person name="Cavanagh H."/>
            <person name="Bos A."/>
            <person name="Gray C.A."/>
            <person name="Murphy B.T."/>
            <person name="Linington R.G."/>
            <person name="Eustaquio A.S."/>
        </authorList>
    </citation>
    <scope>NUCLEOTIDE SEQUENCE [LARGE SCALE GENOMIC DNA]</scope>
    <source>
        <strain evidence="7 8">RL17-350-BIC-A</strain>
    </source>
</reference>
<evidence type="ECO:0000259" key="6">
    <source>
        <dbReference type="Pfam" id="PF17200"/>
    </source>
</evidence>
<comment type="subcellular location">
    <subcellularLocation>
        <location evidence="1">Cell membrane</location>
        <topology evidence="1">Multi-pass membrane protein</topology>
    </subcellularLocation>
</comment>
<comment type="caution">
    <text evidence="7">The sequence shown here is derived from an EMBL/GenBank/DDBJ whole genome shotgun (WGS) entry which is preliminary data.</text>
</comment>
<organism evidence="7 8">
    <name type="scientific">Paraburkholderia dipogonis</name>
    <dbReference type="NCBI Taxonomy" id="1211383"/>
    <lineage>
        <taxon>Bacteria</taxon>
        <taxon>Pseudomonadati</taxon>
        <taxon>Pseudomonadota</taxon>
        <taxon>Betaproteobacteria</taxon>
        <taxon>Burkholderiales</taxon>
        <taxon>Burkholderiaceae</taxon>
        <taxon>Paraburkholderia</taxon>
    </lineage>
</organism>
<dbReference type="Gene3D" id="3.30.450.20">
    <property type="entry name" value="PAS domain"/>
    <property type="match status" value="1"/>
</dbReference>
<dbReference type="InterPro" id="IPR033480">
    <property type="entry name" value="sCache_2"/>
</dbReference>
<protein>
    <submittedName>
        <fullName evidence="7">Cache domain-containing protein</fullName>
    </submittedName>
</protein>
<proteinExistence type="predicted"/>
<dbReference type="EMBL" id="JAQQEZ010000076">
    <property type="protein sequence ID" value="MFM0007986.1"/>
    <property type="molecule type" value="Genomic_DNA"/>
</dbReference>
<evidence type="ECO:0000256" key="3">
    <source>
        <dbReference type="ARBA" id="ARBA00022692"/>
    </source>
</evidence>
<feature type="domain" description="Single Cache" evidence="6">
    <location>
        <begin position="2"/>
        <end position="40"/>
    </location>
</feature>
<keyword evidence="5" id="KW-0472">Membrane</keyword>
<evidence type="ECO:0000256" key="5">
    <source>
        <dbReference type="ARBA" id="ARBA00023136"/>
    </source>
</evidence>
<evidence type="ECO:0000256" key="4">
    <source>
        <dbReference type="ARBA" id="ARBA00022989"/>
    </source>
</evidence>
<keyword evidence="3" id="KW-0812">Transmembrane</keyword>
<dbReference type="Pfam" id="PF17200">
    <property type="entry name" value="sCache_2"/>
    <property type="match status" value="1"/>
</dbReference>
<accession>A0ABW9B7U0</accession>
<keyword evidence="4" id="KW-1133">Transmembrane helix</keyword>
<keyword evidence="8" id="KW-1185">Reference proteome</keyword>
<name>A0ABW9B7U0_9BURK</name>
<evidence type="ECO:0000256" key="1">
    <source>
        <dbReference type="ARBA" id="ARBA00004651"/>
    </source>
</evidence>
<sequence length="60" mass="7075">MWPRPGEERPALKLTRVATFRPWGWIFRNGAYTDDIGRAFTIHCCVRAAPWSSARRRSWL</sequence>
<evidence type="ECO:0000256" key="2">
    <source>
        <dbReference type="ARBA" id="ARBA00022475"/>
    </source>
</evidence>
<gene>
    <name evidence="7" type="ORF">PQR57_44585</name>
</gene>
<evidence type="ECO:0000313" key="8">
    <source>
        <dbReference type="Proteomes" id="UP001629230"/>
    </source>
</evidence>
<keyword evidence="2" id="KW-1003">Cell membrane</keyword>
<evidence type="ECO:0000313" key="7">
    <source>
        <dbReference type="EMBL" id="MFM0007986.1"/>
    </source>
</evidence>